<evidence type="ECO:0000313" key="3">
    <source>
        <dbReference type="EMBL" id="MBD7968353.1"/>
    </source>
</evidence>
<sequence>MKKCWNHIVSGLFIFSVVAGSYATASLADAREMQKEVSIDDKSSSYGSKAAIQNDVYILPLRMIHELAKVELTWDNVHKRAEVKSQGKKYIITAGEKIVQTSANPVRLKTQAELRNGNIFVPATLLAEMSGAKVTLSEDDVAATFTTANYYKMHPEGEPNITLLPMKIGKYDYIEGMKLKVSGKTYSFPDWKGMWGWNYKPELITEDISGDGHKEIIVVNTLGYGTGLFNQEIKVWNPVTLKEEKVDSLKKIIEENIEKSTIKADKNQIQISLQIKGYKEPITQVIKDPYASEMSLNDGLGFGAWERYMVTDGKLMMRASANYTNTSPAGDLIVTYQYKDHKYQADEIKYEPLGE</sequence>
<evidence type="ECO:0000256" key="1">
    <source>
        <dbReference type="SAM" id="SignalP"/>
    </source>
</evidence>
<reference evidence="3 4" key="1">
    <citation type="submission" date="2020-08" db="EMBL/GenBank/DDBJ databases">
        <title>A Genomic Blueprint of the Chicken Gut Microbiome.</title>
        <authorList>
            <person name="Gilroy R."/>
            <person name="Ravi A."/>
            <person name="Getino M."/>
            <person name="Pursley I."/>
            <person name="Horton D.L."/>
            <person name="Alikhan N.-F."/>
            <person name="Baker D."/>
            <person name="Gharbi K."/>
            <person name="Hall N."/>
            <person name="Watson M."/>
            <person name="Adriaenssens E.M."/>
            <person name="Foster-Nyarko E."/>
            <person name="Jarju S."/>
            <person name="Secka A."/>
            <person name="Antonio M."/>
            <person name="Oren A."/>
            <person name="Chaudhuri R."/>
            <person name="La Ragione R.M."/>
            <person name="Hildebrand F."/>
            <person name="Pallen M.J."/>
        </authorList>
    </citation>
    <scope>NUCLEOTIDE SEQUENCE [LARGE SCALE GENOMIC DNA]</scope>
    <source>
        <strain evidence="3 4">Sa2BVA9</strain>
    </source>
</reference>
<protein>
    <recommendedName>
        <fullName evidence="2">Copper amine oxidase-like N-terminal domain-containing protein</fullName>
    </recommendedName>
</protein>
<accession>A0ABR8SYE9</accession>
<name>A0ABR8SYE9_9BACL</name>
<keyword evidence="1" id="KW-0732">Signal</keyword>
<dbReference type="InterPro" id="IPR036582">
    <property type="entry name" value="Mao_N_sf"/>
</dbReference>
<organism evidence="3 4">
    <name type="scientific">Paenibacillus gallinarum</name>
    <dbReference type="NCBI Taxonomy" id="2762232"/>
    <lineage>
        <taxon>Bacteria</taxon>
        <taxon>Bacillati</taxon>
        <taxon>Bacillota</taxon>
        <taxon>Bacilli</taxon>
        <taxon>Bacillales</taxon>
        <taxon>Paenibacillaceae</taxon>
        <taxon>Paenibacillus</taxon>
    </lineage>
</organism>
<proteinExistence type="predicted"/>
<evidence type="ECO:0000259" key="2">
    <source>
        <dbReference type="Pfam" id="PF07833"/>
    </source>
</evidence>
<comment type="caution">
    <text evidence="3">The sequence shown here is derived from an EMBL/GenBank/DDBJ whole genome shotgun (WGS) entry which is preliminary data.</text>
</comment>
<evidence type="ECO:0000313" key="4">
    <source>
        <dbReference type="Proteomes" id="UP000608071"/>
    </source>
</evidence>
<dbReference type="Pfam" id="PF07833">
    <property type="entry name" value="Cu_amine_oxidN1"/>
    <property type="match status" value="1"/>
</dbReference>
<keyword evidence="4" id="KW-1185">Reference proteome</keyword>
<feature type="signal peptide" evidence="1">
    <location>
        <begin position="1"/>
        <end position="19"/>
    </location>
</feature>
<feature type="chain" id="PRO_5047327608" description="Copper amine oxidase-like N-terminal domain-containing protein" evidence="1">
    <location>
        <begin position="20"/>
        <end position="355"/>
    </location>
</feature>
<dbReference type="SUPFAM" id="SSF55383">
    <property type="entry name" value="Copper amine oxidase, domain N"/>
    <property type="match status" value="1"/>
</dbReference>
<dbReference type="InterPro" id="IPR012854">
    <property type="entry name" value="Cu_amine_oxidase-like_N"/>
</dbReference>
<dbReference type="Proteomes" id="UP000608071">
    <property type="component" value="Unassembled WGS sequence"/>
</dbReference>
<dbReference type="EMBL" id="JACSQL010000003">
    <property type="protein sequence ID" value="MBD7968353.1"/>
    <property type="molecule type" value="Genomic_DNA"/>
</dbReference>
<gene>
    <name evidence="3" type="ORF">H9647_09775</name>
</gene>
<dbReference type="RefSeq" id="WP_191799591.1">
    <property type="nucleotide sequence ID" value="NZ_JACSQL010000003.1"/>
</dbReference>
<feature type="domain" description="Copper amine oxidase-like N-terminal" evidence="2">
    <location>
        <begin position="41"/>
        <end position="139"/>
    </location>
</feature>
<dbReference type="Gene3D" id="3.30.457.10">
    <property type="entry name" value="Copper amine oxidase-like, N-terminal domain"/>
    <property type="match status" value="1"/>
</dbReference>